<evidence type="ECO:0000313" key="2">
    <source>
        <dbReference type="Proteomes" id="UP000653411"/>
    </source>
</evidence>
<gene>
    <name evidence="1" type="ORF">GCM10011578_070380</name>
</gene>
<proteinExistence type="predicted"/>
<dbReference type="AlphaFoldDB" id="A0A917XJ31"/>
<sequence length="95" mass="10330">MPPYAPDAVELTLPAPEGRRRPVLLADVYGLSDGERAALSAAAAARLRSLVEWMHAEAEAGHPAFAGHIADRHGRRSLTDARWIETTFLLDADSR</sequence>
<name>A0A917XJ31_9ACTN</name>
<comment type="caution">
    <text evidence="1">The sequence shown here is derived from an EMBL/GenBank/DDBJ whole genome shotgun (WGS) entry which is preliminary data.</text>
</comment>
<organism evidence="1 2">
    <name type="scientific">Streptomyces fuscichromogenes</name>
    <dbReference type="NCBI Taxonomy" id="1324013"/>
    <lineage>
        <taxon>Bacteria</taxon>
        <taxon>Bacillati</taxon>
        <taxon>Actinomycetota</taxon>
        <taxon>Actinomycetes</taxon>
        <taxon>Kitasatosporales</taxon>
        <taxon>Streptomycetaceae</taxon>
        <taxon>Streptomyces</taxon>
    </lineage>
</organism>
<protein>
    <submittedName>
        <fullName evidence="1">Uncharacterized protein</fullName>
    </submittedName>
</protein>
<dbReference type="RefSeq" id="WP_189266936.1">
    <property type="nucleotide sequence ID" value="NZ_BMML01000020.1"/>
</dbReference>
<reference evidence="1" key="1">
    <citation type="journal article" date="2014" name="Int. J. Syst. Evol. Microbiol.">
        <title>Complete genome sequence of Corynebacterium casei LMG S-19264T (=DSM 44701T), isolated from a smear-ripened cheese.</title>
        <authorList>
            <consortium name="US DOE Joint Genome Institute (JGI-PGF)"/>
            <person name="Walter F."/>
            <person name="Albersmeier A."/>
            <person name="Kalinowski J."/>
            <person name="Ruckert C."/>
        </authorList>
    </citation>
    <scope>NUCLEOTIDE SEQUENCE</scope>
    <source>
        <strain evidence="1">CGMCC 4.7110</strain>
    </source>
</reference>
<accession>A0A917XJ31</accession>
<keyword evidence="2" id="KW-1185">Reference proteome</keyword>
<dbReference type="Proteomes" id="UP000653411">
    <property type="component" value="Unassembled WGS sequence"/>
</dbReference>
<dbReference type="EMBL" id="BMML01000020">
    <property type="protein sequence ID" value="GGN32009.1"/>
    <property type="molecule type" value="Genomic_DNA"/>
</dbReference>
<reference evidence="1" key="2">
    <citation type="submission" date="2020-09" db="EMBL/GenBank/DDBJ databases">
        <authorList>
            <person name="Sun Q."/>
            <person name="Zhou Y."/>
        </authorList>
    </citation>
    <scope>NUCLEOTIDE SEQUENCE</scope>
    <source>
        <strain evidence="1">CGMCC 4.7110</strain>
    </source>
</reference>
<evidence type="ECO:0000313" key="1">
    <source>
        <dbReference type="EMBL" id="GGN32009.1"/>
    </source>
</evidence>